<keyword evidence="6 7" id="KW-0472">Membrane</keyword>
<dbReference type="RefSeq" id="WP_394834220.1">
    <property type="nucleotide sequence ID" value="NZ_CP089929.1"/>
</dbReference>
<evidence type="ECO:0000256" key="6">
    <source>
        <dbReference type="ARBA" id="ARBA00023136"/>
    </source>
</evidence>
<dbReference type="InterPro" id="IPR025857">
    <property type="entry name" value="MacB_PCD"/>
</dbReference>
<comment type="similarity">
    <text evidence="2">Belongs to the ABC-4 integral membrane protein family. LolC/E subfamily.</text>
</comment>
<keyword evidence="3" id="KW-1003">Cell membrane</keyword>
<feature type="transmembrane region" description="Helical" evidence="7">
    <location>
        <begin position="267"/>
        <end position="288"/>
    </location>
</feature>
<dbReference type="EMBL" id="CP089983">
    <property type="protein sequence ID" value="WXB04576.1"/>
    <property type="molecule type" value="Genomic_DNA"/>
</dbReference>
<keyword evidence="5 7" id="KW-1133">Transmembrane helix</keyword>
<evidence type="ECO:0000256" key="3">
    <source>
        <dbReference type="ARBA" id="ARBA00022475"/>
    </source>
</evidence>
<evidence type="ECO:0000259" key="8">
    <source>
        <dbReference type="Pfam" id="PF02687"/>
    </source>
</evidence>
<accession>A0ABZ2L449</accession>
<evidence type="ECO:0000256" key="4">
    <source>
        <dbReference type="ARBA" id="ARBA00022692"/>
    </source>
</evidence>
<dbReference type="Pfam" id="PF02687">
    <property type="entry name" value="FtsX"/>
    <property type="match status" value="1"/>
</dbReference>
<feature type="transmembrane region" description="Helical" evidence="7">
    <location>
        <begin position="316"/>
        <end position="338"/>
    </location>
</feature>
<dbReference type="PANTHER" id="PTHR30489:SF0">
    <property type="entry name" value="LIPOPROTEIN-RELEASING SYSTEM TRANSMEMBRANE PROTEIN LOLE"/>
    <property type="match status" value="1"/>
</dbReference>
<reference evidence="10" key="1">
    <citation type="submission" date="2021-12" db="EMBL/GenBank/DDBJ databases">
        <title>Discovery of the Pendulisporaceae a myxobacterial family with distinct sporulation behavior and unique specialized metabolism.</title>
        <authorList>
            <person name="Garcia R."/>
            <person name="Popoff A."/>
            <person name="Bader C.D."/>
            <person name="Loehr J."/>
            <person name="Walesch S."/>
            <person name="Walt C."/>
            <person name="Boldt J."/>
            <person name="Bunk B."/>
            <person name="Haeckl F.J.F.P.J."/>
            <person name="Gunesch A.P."/>
            <person name="Birkelbach J."/>
            <person name="Nuebel U."/>
            <person name="Pietschmann T."/>
            <person name="Bach T."/>
            <person name="Mueller R."/>
        </authorList>
    </citation>
    <scope>NUCLEOTIDE SEQUENCE</scope>
    <source>
        <strain evidence="10">MSr11367</strain>
    </source>
</reference>
<feature type="transmembrane region" description="Helical" evidence="7">
    <location>
        <begin position="371"/>
        <end position="391"/>
    </location>
</feature>
<evidence type="ECO:0000313" key="11">
    <source>
        <dbReference type="Proteomes" id="UP001374803"/>
    </source>
</evidence>
<comment type="subcellular location">
    <subcellularLocation>
        <location evidence="1">Cell membrane</location>
        <topology evidence="1">Multi-pass membrane protein</topology>
    </subcellularLocation>
</comment>
<organism evidence="10 11">
    <name type="scientific">Pendulispora rubella</name>
    <dbReference type="NCBI Taxonomy" id="2741070"/>
    <lineage>
        <taxon>Bacteria</taxon>
        <taxon>Pseudomonadati</taxon>
        <taxon>Myxococcota</taxon>
        <taxon>Myxococcia</taxon>
        <taxon>Myxococcales</taxon>
        <taxon>Sorangiineae</taxon>
        <taxon>Pendulisporaceae</taxon>
        <taxon>Pendulispora</taxon>
    </lineage>
</organism>
<feature type="domain" description="ABC3 transporter permease C-terminal" evidence="8">
    <location>
        <begin position="267"/>
        <end position="398"/>
    </location>
</feature>
<sequence length="405" mass="42756">MNSWRLAWRNLQRNRGRTAISLAALAVSTTLLIVLHGMVYGLDDLVTRGAVNLGVGEVEVHAKAYGLDQSIYATLPTAEAIAEQAKAQGIDTARRALGGGLLSSGEKSSGVRIWGVDPADERHLGKLPGHLKAGRYLPEANANRIVLGSELARLVGAKVGDRLAVIVQSVDASTSTEMMTVEGILESAGEQIDGVVAIIDRRDFDALFGTAGKVHEIALSSHFRLSEAQVAAIAQSAAGDAAEVQTWRELLPAVANVVNITRSSAGLFSFVFFAAAGLGLLNTMLMAASERIREFGILKALGATPWRILTDVAREAFLLGSVSACAGGAIGFGLVLILQRHGIDLSKFGKLSLSGVDFESVWRARPSLDGVLVPVLGMLLVTVVASLYPAWKASRLQPVKAIAHV</sequence>
<evidence type="ECO:0000256" key="5">
    <source>
        <dbReference type="ARBA" id="ARBA00022989"/>
    </source>
</evidence>
<evidence type="ECO:0000256" key="1">
    <source>
        <dbReference type="ARBA" id="ARBA00004651"/>
    </source>
</evidence>
<evidence type="ECO:0000259" key="9">
    <source>
        <dbReference type="Pfam" id="PF12704"/>
    </source>
</evidence>
<keyword evidence="4 7" id="KW-0812">Transmembrane</keyword>
<dbReference type="Pfam" id="PF12704">
    <property type="entry name" value="MacB_PCD"/>
    <property type="match status" value="1"/>
</dbReference>
<dbReference type="InterPro" id="IPR003838">
    <property type="entry name" value="ABC3_permease_C"/>
</dbReference>
<name>A0ABZ2L449_9BACT</name>
<dbReference type="PANTHER" id="PTHR30489">
    <property type="entry name" value="LIPOPROTEIN-RELEASING SYSTEM TRANSMEMBRANE PROTEIN LOLE"/>
    <property type="match status" value="1"/>
</dbReference>
<dbReference type="Proteomes" id="UP001374803">
    <property type="component" value="Chromosome"/>
</dbReference>
<feature type="transmembrane region" description="Helical" evidence="7">
    <location>
        <begin position="20"/>
        <end position="42"/>
    </location>
</feature>
<feature type="domain" description="MacB-like periplasmic core" evidence="9">
    <location>
        <begin position="18"/>
        <end position="205"/>
    </location>
</feature>
<evidence type="ECO:0000256" key="2">
    <source>
        <dbReference type="ARBA" id="ARBA00005236"/>
    </source>
</evidence>
<protein>
    <submittedName>
        <fullName evidence="10">FtsX-like permease family protein</fullName>
    </submittedName>
</protein>
<keyword evidence="11" id="KW-1185">Reference proteome</keyword>
<dbReference type="InterPro" id="IPR051447">
    <property type="entry name" value="Lipoprotein-release_system"/>
</dbReference>
<proteinExistence type="inferred from homology"/>
<gene>
    <name evidence="10" type="ORF">LVJ94_47750</name>
</gene>
<evidence type="ECO:0000256" key="7">
    <source>
        <dbReference type="SAM" id="Phobius"/>
    </source>
</evidence>
<evidence type="ECO:0000313" key="10">
    <source>
        <dbReference type="EMBL" id="WXB04576.1"/>
    </source>
</evidence>